<comment type="caution">
    <text evidence="3">The sequence shown here is derived from an EMBL/GenBank/DDBJ whole genome shotgun (WGS) entry which is preliminary data.</text>
</comment>
<reference evidence="3 4" key="1">
    <citation type="submission" date="2014-06" db="EMBL/GenBank/DDBJ databases">
        <title>Whole Genome Sequences of Three Symbiotic Endozoicomonas Bacteria.</title>
        <authorList>
            <person name="Neave M.J."/>
            <person name="Apprill A."/>
            <person name="Voolstra C.R."/>
        </authorList>
    </citation>
    <scope>NUCLEOTIDE SEQUENCE [LARGE SCALE GENOMIC DNA]</scope>
    <source>
        <strain evidence="3 4">DSM 22380</strain>
    </source>
</reference>
<dbReference type="EMBL" id="JOJP01000001">
    <property type="protein sequence ID" value="KEI69369.1"/>
    <property type="molecule type" value="Genomic_DNA"/>
</dbReference>
<name>A0A081K5E3_9GAMM</name>
<dbReference type="Pfam" id="PF03502">
    <property type="entry name" value="Channel_Tsx"/>
    <property type="match status" value="1"/>
</dbReference>
<feature type="chain" id="PRO_5001758736" evidence="2">
    <location>
        <begin position="25"/>
        <end position="250"/>
    </location>
</feature>
<dbReference type="NCBIfam" id="NF008574">
    <property type="entry name" value="PRK11528.1"/>
    <property type="match status" value="1"/>
</dbReference>
<keyword evidence="4" id="KW-1185">Reference proteome</keyword>
<evidence type="ECO:0000256" key="1">
    <source>
        <dbReference type="ARBA" id="ARBA00008728"/>
    </source>
</evidence>
<evidence type="ECO:0000313" key="3">
    <source>
        <dbReference type="EMBL" id="KEI69369.1"/>
    </source>
</evidence>
<feature type="signal peptide" evidence="2">
    <location>
        <begin position="1"/>
        <end position="24"/>
    </location>
</feature>
<protein>
    <submittedName>
        <fullName evidence="3">Ion channel protein Tsx</fullName>
    </submittedName>
</protein>
<organism evidence="3 4">
    <name type="scientific">Endozoicomonas elysicola</name>
    <dbReference type="NCBI Taxonomy" id="305900"/>
    <lineage>
        <taxon>Bacteria</taxon>
        <taxon>Pseudomonadati</taxon>
        <taxon>Pseudomonadota</taxon>
        <taxon>Gammaproteobacteria</taxon>
        <taxon>Oceanospirillales</taxon>
        <taxon>Endozoicomonadaceae</taxon>
        <taxon>Endozoicomonas</taxon>
    </lineage>
</organism>
<proteinExistence type="inferred from homology"/>
<accession>A0A081K5E3</accession>
<dbReference type="GO" id="GO:0009279">
    <property type="term" value="C:cell outer membrane"/>
    <property type="evidence" value="ECO:0007669"/>
    <property type="project" value="InterPro"/>
</dbReference>
<dbReference type="AlphaFoldDB" id="A0A081K5E3"/>
<dbReference type="InterPro" id="IPR036777">
    <property type="entry name" value="Channel_Tsx-like_sf"/>
</dbReference>
<dbReference type="Proteomes" id="UP000027997">
    <property type="component" value="Unassembled WGS sequence"/>
</dbReference>
<sequence>MGFLRKSTLAAAMIAAGFSTAASADYQYGFGNISINYLDWSSGTESRAKKKDFMFLELEGGAGFDWGEVYGFFDLENPHKNNEESDGNGRRTAMKGTMRYYLGNTGFNLYGHIYDVDTADFSEQNRLVGVGFNYQNANFFWKPFLAINNTNKTGNFGHFSGYNGLVAGWVMGYGFKLAGQDFMFSNWHEYEFDRDKQYHQGKKDGNNGAAALWWNANEKITAGIQYRYADDKLGSNSFQNGLVYTLKYNF</sequence>
<dbReference type="SUPFAM" id="SSF111364">
    <property type="entry name" value="Tsx-like channel"/>
    <property type="match status" value="1"/>
</dbReference>
<gene>
    <name evidence="3" type="ORF">GV64_00215</name>
</gene>
<dbReference type="RefSeq" id="WP_020582568.1">
    <property type="nucleotide sequence ID" value="NZ_JOJP01000001.1"/>
</dbReference>
<evidence type="ECO:0000256" key="2">
    <source>
        <dbReference type="SAM" id="SignalP"/>
    </source>
</evidence>
<dbReference type="InterPro" id="IPR018013">
    <property type="entry name" value="Channel_Tsx-like"/>
</dbReference>
<dbReference type="eggNOG" id="ENOG502Z8EW">
    <property type="taxonomic scope" value="Bacteria"/>
</dbReference>
<comment type="similarity">
    <text evidence="1">Belongs to the nucleoside-specific channel-forming outer membrane porin (Tsx) (TC 1.B.10) family.</text>
</comment>
<evidence type="ECO:0000313" key="4">
    <source>
        <dbReference type="Proteomes" id="UP000027997"/>
    </source>
</evidence>
<keyword evidence="2" id="KW-0732">Signal</keyword>